<comment type="caution">
    <text evidence="1">The sequence shown here is derived from an EMBL/GenBank/DDBJ whole genome shotgun (WGS) entry which is preliminary data.</text>
</comment>
<dbReference type="CDD" id="cd06558">
    <property type="entry name" value="crotonase-like"/>
    <property type="match status" value="1"/>
</dbReference>
<dbReference type="SUPFAM" id="SSF52096">
    <property type="entry name" value="ClpP/crotonase"/>
    <property type="match status" value="1"/>
</dbReference>
<reference evidence="1 2" key="1">
    <citation type="journal article" date="2020" name="Genome Biol. Evol.">
        <title>A new high-quality draft genome assembly of the Chinese cordyceps Ophiocordyceps sinensis.</title>
        <authorList>
            <person name="Shu R."/>
            <person name="Zhang J."/>
            <person name="Meng Q."/>
            <person name="Zhang H."/>
            <person name="Zhou G."/>
            <person name="Li M."/>
            <person name="Wu P."/>
            <person name="Zhao Y."/>
            <person name="Chen C."/>
            <person name="Qin Q."/>
        </authorList>
    </citation>
    <scope>NUCLEOTIDE SEQUENCE [LARGE SCALE GENOMIC DNA]</scope>
    <source>
        <strain evidence="1 2">IOZ07</strain>
    </source>
</reference>
<dbReference type="GO" id="GO:0004165">
    <property type="term" value="F:delta(3)-delta(2)-enoyl-CoA isomerase activity"/>
    <property type="evidence" value="ECO:0007669"/>
    <property type="project" value="TreeGrafter"/>
</dbReference>
<sequence>MSSPPPLFSIPIPPAPGASIVCTAPQPGVFLLTWSSPPDNRLTTSFCHALLAALDALEFGPAAAAAAAADGAVLVTTSAIEKFYSNGLDLAHAVATDGFWPLLYRVWRRFLTYPMPTVALLNGHTYAGGLMLAMAHDYRIAPSDRGYLCLNELLFGAPLKPAMAALFRHKLPPETCRSLALEARRFAGPDALAAGIVDLVATSSPGIDDALAMIRDRALVEKSRSGVYGVIKAELYSPLVRYLSSPGLEAEDARFDEDQRAEAERKEFAKVWYDEWLNESKPKL</sequence>
<dbReference type="InterPro" id="IPR029045">
    <property type="entry name" value="ClpP/crotonase-like_dom_sf"/>
</dbReference>
<keyword evidence="2" id="KW-1185">Reference proteome</keyword>
<protein>
    <recommendedName>
        <fullName evidence="3">Enoyl-CoA hydratase/isomerase family protein</fullName>
    </recommendedName>
</protein>
<dbReference type="GO" id="GO:0006635">
    <property type="term" value="P:fatty acid beta-oxidation"/>
    <property type="evidence" value="ECO:0007669"/>
    <property type="project" value="TreeGrafter"/>
</dbReference>
<dbReference type="Gene3D" id="3.90.226.10">
    <property type="entry name" value="2-enoyl-CoA Hydratase, Chain A, domain 1"/>
    <property type="match status" value="1"/>
</dbReference>
<dbReference type="PANTHER" id="PTHR11941">
    <property type="entry name" value="ENOYL-COA HYDRATASE-RELATED"/>
    <property type="match status" value="1"/>
</dbReference>
<gene>
    <name evidence="1" type="ORF">G6O67_007819</name>
</gene>
<dbReference type="Pfam" id="PF00378">
    <property type="entry name" value="ECH_1"/>
    <property type="match status" value="1"/>
</dbReference>
<evidence type="ECO:0008006" key="3">
    <source>
        <dbReference type="Google" id="ProtNLM"/>
    </source>
</evidence>
<accession>A0A8H4LUQ8</accession>
<evidence type="ECO:0000313" key="2">
    <source>
        <dbReference type="Proteomes" id="UP000557566"/>
    </source>
</evidence>
<dbReference type="EMBL" id="JAAVMX010000008">
    <property type="protein sequence ID" value="KAF4505920.1"/>
    <property type="molecule type" value="Genomic_DNA"/>
</dbReference>
<evidence type="ECO:0000313" key="1">
    <source>
        <dbReference type="EMBL" id="KAF4505920.1"/>
    </source>
</evidence>
<dbReference type="GO" id="GO:0005777">
    <property type="term" value="C:peroxisome"/>
    <property type="evidence" value="ECO:0007669"/>
    <property type="project" value="TreeGrafter"/>
</dbReference>
<dbReference type="Proteomes" id="UP000557566">
    <property type="component" value="Unassembled WGS sequence"/>
</dbReference>
<organism evidence="1 2">
    <name type="scientific">Ophiocordyceps sinensis</name>
    <dbReference type="NCBI Taxonomy" id="72228"/>
    <lineage>
        <taxon>Eukaryota</taxon>
        <taxon>Fungi</taxon>
        <taxon>Dikarya</taxon>
        <taxon>Ascomycota</taxon>
        <taxon>Pezizomycotina</taxon>
        <taxon>Sordariomycetes</taxon>
        <taxon>Hypocreomycetidae</taxon>
        <taxon>Hypocreales</taxon>
        <taxon>Ophiocordycipitaceae</taxon>
        <taxon>Ophiocordyceps</taxon>
    </lineage>
</organism>
<dbReference type="PANTHER" id="PTHR11941:SF75">
    <property type="entry name" value="ENOYL-COA HYDRATASE_ISOMERASE FAMILY PROTEIN"/>
    <property type="match status" value="1"/>
</dbReference>
<dbReference type="OrthoDB" id="1696280at2759"/>
<dbReference type="InterPro" id="IPR001753">
    <property type="entry name" value="Enoyl-CoA_hydra/iso"/>
</dbReference>
<proteinExistence type="predicted"/>
<dbReference type="AlphaFoldDB" id="A0A8H4LUQ8"/>
<name>A0A8H4LUQ8_9HYPO</name>